<dbReference type="PANTHER" id="PTHR33710">
    <property type="entry name" value="BNAC02G09200D PROTEIN"/>
    <property type="match status" value="1"/>
</dbReference>
<dbReference type="EMBL" id="JAWPEI010000012">
    <property type="protein sequence ID" value="KAK4708986.1"/>
    <property type="molecule type" value="Genomic_DNA"/>
</dbReference>
<accession>A0AAV9K6P0</accession>
<dbReference type="AlphaFoldDB" id="A0AAV9K6P0"/>
<comment type="caution">
    <text evidence="1">The sequence shown here is derived from an EMBL/GenBank/DDBJ whole genome shotgun (WGS) entry which is preliminary data.</text>
</comment>
<proteinExistence type="predicted"/>
<protein>
    <submittedName>
        <fullName evidence="1">Uncharacterized protein</fullName>
    </submittedName>
</protein>
<evidence type="ECO:0000313" key="2">
    <source>
        <dbReference type="Proteomes" id="UP001311915"/>
    </source>
</evidence>
<reference evidence="1 2" key="1">
    <citation type="submission" date="2023-10" db="EMBL/GenBank/DDBJ databases">
        <title>Genome-Wide Identification Analysis in wild type Solanum Pinnatisectum Reveals Some Genes Defensing Phytophthora Infestans.</title>
        <authorList>
            <person name="Sun C."/>
        </authorList>
    </citation>
    <scope>NUCLEOTIDE SEQUENCE [LARGE SCALE GENOMIC DNA]</scope>
    <source>
        <strain evidence="1">LQN</strain>
        <tissue evidence="1">Leaf</tissue>
    </source>
</reference>
<dbReference type="PANTHER" id="PTHR33710:SF89">
    <property type="match status" value="1"/>
</dbReference>
<gene>
    <name evidence="1" type="ORF">R3W88_029911</name>
</gene>
<dbReference type="Proteomes" id="UP001311915">
    <property type="component" value="Unassembled WGS sequence"/>
</dbReference>
<organism evidence="1 2">
    <name type="scientific">Solanum pinnatisectum</name>
    <name type="common">tansyleaf nightshade</name>
    <dbReference type="NCBI Taxonomy" id="50273"/>
    <lineage>
        <taxon>Eukaryota</taxon>
        <taxon>Viridiplantae</taxon>
        <taxon>Streptophyta</taxon>
        <taxon>Embryophyta</taxon>
        <taxon>Tracheophyta</taxon>
        <taxon>Spermatophyta</taxon>
        <taxon>Magnoliopsida</taxon>
        <taxon>eudicotyledons</taxon>
        <taxon>Gunneridae</taxon>
        <taxon>Pentapetalae</taxon>
        <taxon>asterids</taxon>
        <taxon>lamiids</taxon>
        <taxon>Solanales</taxon>
        <taxon>Solanaceae</taxon>
        <taxon>Solanoideae</taxon>
        <taxon>Solaneae</taxon>
        <taxon>Solanum</taxon>
    </lineage>
</organism>
<name>A0AAV9K6P0_9SOLN</name>
<evidence type="ECO:0000313" key="1">
    <source>
        <dbReference type="EMBL" id="KAK4708986.1"/>
    </source>
</evidence>
<keyword evidence="2" id="KW-1185">Reference proteome</keyword>
<sequence>MIISNLSELHTVGRQYTWTNGHVFCRIDRALVNDEWVIRMPPLQGMVWSLYSQIIPLSIELKSQRDIRKKPFRFYNCLAKHPDFKTTIQSSWKRQNGGMQGVWQNLKVVRREMQQLNKKDYVGVTKKVQQITRELLAKQNQMRNTHIPQHMVEEEKEMRAQLIKWILIEESIYKQKS</sequence>